<reference evidence="1" key="1">
    <citation type="submission" date="2023-11" db="EMBL/GenBank/DDBJ databases">
        <authorList>
            <person name="Poullet M."/>
        </authorList>
    </citation>
    <scope>NUCLEOTIDE SEQUENCE</scope>
    <source>
        <strain evidence="1">E1834</strain>
    </source>
</reference>
<accession>A0ACB1ARX6</accession>
<dbReference type="EMBL" id="CAVMJV010000112">
    <property type="protein sequence ID" value="CAK5102662.1"/>
    <property type="molecule type" value="Genomic_DNA"/>
</dbReference>
<name>A0ACB1ARX6_MELEN</name>
<sequence length="43" mass="5078">MIKNPNIPRQIDINYEWIEHKHPILLKTSVVNFVLYCLKVLGS</sequence>
<keyword evidence="2" id="KW-1185">Reference proteome</keyword>
<proteinExistence type="predicted"/>
<gene>
    <name evidence="1" type="ORF">MENTE1834_LOCUS42573</name>
</gene>
<dbReference type="Proteomes" id="UP001497535">
    <property type="component" value="Unassembled WGS sequence"/>
</dbReference>
<organism evidence="1 2">
    <name type="scientific">Meloidogyne enterolobii</name>
    <name type="common">Root-knot nematode worm</name>
    <name type="synonym">Meloidogyne mayaguensis</name>
    <dbReference type="NCBI Taxonomy" id="390850"/>
    <lineage>
        <taxon>Eukaryota</taxon>
        <taxon>Metazoa</taxon>
        <taxon>Ecdysozoa</taxon>
        <taxon>Nematoda</taxon>
        <taxon>Chromadorea</taxon>
        <taxon>Rhabditida</taxon>
        <taxon>Tylenchina</taxon>
        <taxon>Tylenchomorpha</taxon>
        <taxon>Tylenchoidea</taxon>
        <taxon>Meloidogynidae</taxon>
        <taxon>Meloidogyninae</taxon>
        <taxon>Meloidogyne</taxon>
    </lineage>
</organism>
<protein>
    <submittedName>
        <fullName evidence="1">Uncharacterized protein</fullName>
    </submittedName>
</protein>
<comment type="caution">
    <text evidence="1">The sequence shown here is derived from an EMBL/GenBank/DDBJ whole genome shotgun (WGS) entry which is preliminary data.</text>
</comment>
<evidence type="ECO:0000313" key="1">
    <source>
        <dbReference type="EMBL" id="CAK5102662.1"/>
    </source>
</evidence>
<evidence type="ECO:0000313" key="2">
    <source>
        <dbReference type="Proteomes" id="UP001497535"/>
    </source>
</evidence>